<dbReference type="InterPro" id="IPR007060">
    <property type="entry name" value="FtsL/DivIC"/>
</dbReference>
<dbReference type="EMBL" id="MGHF01000018">
    <property type="protein sequence ID" value="OGM63299.1"/>
    <property type="molecule type" value="Genomic_DNA"/>
</dbReference>
<dbReference type="Pfam" id="PF04977">
    <property type="entry name" value="DivIC"/>
    <property type="match status" value="1"/>
</dbReference>
<protein>
    <recommendedName>
        <fullName evidence="5">Cell division protein FtsL</fullName>
    </recommendedName>
</protein>
<gene>
    <name evidence="3" type="ORF">A2961_01985</name>
</gene>
<keyword evidence="2" id="KW-0812">Transmembrane</keyword>
<proteinExistence type="predicted"/>
<comment type="caution">
    <text evidence="3">The sequence shown here is derived from an EMBL/GenBank/DDBJ whole genome shotgun (WGS) entry which is preliminary data.</text>
</comment>
<accession>A0A1F8BI01</accession>
<keyword evidence="2" id="KW-1133">Transmembrane helix</keyword>
<evidence type="ECO:0008006" key="5">
    <source>
        <dbReference type="Google" id="ProtNLM"/>
    </source>
</evidence>
<feature type="transmembrane region" description="Helical" evidence="2">
    <location>
        <begin position="20"/>
        <end position="41"/>
    </location>
</feature>
<feature type="coiled-coil region" evidence="1">
    <location>
        <begin position="40"/>
        <end position="74"/>
    </location>
</feature>
<evidence type="ECO:0000256" key="2">
    <source>
        <dbReference type="SAM" id="Phobius"/>
    </source>
</evidence>
<evidence type="ECO:0000313" key="4">
    <source>
        <dbReference type="Proteomes" id="UP000177082"/>
    </source>
</evidence>
<sequence length="131" mass="15317">MIKATSKKPNETRARKMVRYISLGIGAFLSIYLIQNAYGFYRSGDRIDKAESELKELESENKELESKLSEVRSREYIEKESREKLGLQYEGEVVVVLPDEEVLRLLAPQDKGEVKEELPKSNWQKWLNLFF</sequence>
<dbReference type="STRING" id="1802519.A2961_01985"/>
<keyword evidence="1" id="KW-0175">Coiled coil</keyword>
<keyword evidence="2" id="KW-0472">Membrane</keyword>
<name>A0A1F8BI01_9BACT</name>
<evidence type="ECO:0000313" key="3">
    <source>
        <dbReference type="EMBL" id="OGM63299.1"/>
    </source>
</evidence>
<reference evidence="3 4" key="1">
    <citation type="journal article" date="2016" name="Nat. Commun.">
        <title>Thousands of microbial genomes shed light on interconnected biogeochemical processes in an aquifer system.</title>
        <authorList>
            <person name="Anantharaman K."/>
            <person name="Brown C.T."/>
            <person name="Hug L.A."/>
            <person name="Sharon I."/>
            <person name="Castelle C.J."/>
            <person name="Probst A.J."/>
            <person name="Thomas B.C."/>
            <person name="Singh A."/>
            <person name="Wilkins M.J."/>
            <person name="Karaoz U."/>
            <person name="Brodie E.L."/>
            <person name="Williams K.H."/>
            <person name="Hubbard S.S."/>
            <person name="Banfield J.F."/>
        </authorList>
    </citation>
    <scope>NUCLEOTIDE SEQUENCE [LARGE SCALE GENOMIC DNA]</scope>
</reference>
<evidence type="ECO:0000256" key="1">
    <source>
        <dbReference type="SAM" id="Coils"/>
    </source>
</evidence>
<dbReference type="AlphaFoldDB" id="A0A1F8BI01"/>
<organism evidence="3 4">
    <name type="scientific">Candidatus Woesebacteria bacterium RIFCSPLOWO2_01_FULL_39_21</name>
    <dbReference type="NCBI Taxonomy" id="1802519"/>
    <lineage>
        <taxon>Bacteria</taxon>
        <taxon>Candidatus Woeseibacteriota</taxon>
    </lineage>
</organism>
<dbReference type="Proteomes" id="UP000177082">
    <property type="component" value="Unassembled WGS sequence"/>
</dbReference>